<dbReference type="PANTHER" id="PTHR23025:SF3">
    <property type="entry name" value="HORMONE-SENSITIVE LIPASE"/>
    <property type="match status" value="1"/>
</dbReference>
<dbReference type="Gene3D" id="3.40.50.1820">
    <property type="entry name" value="alpha/beta hydrolase"/>
    <property type="match status" value="1"/>
</dbReference>
<dbReference type="AlphaFoldDB" id="A0A6B2LIY1"/>
<reference evidence="2" key="1">
    <citation type="journal article" date="2020" name="J. Eukaryot. Microbiol.">
        <title>De novo Sequencing, Assembly and Annotation of the Transcriptome for the Free-Living Testate Amoeba Arcella intermedia.</title>
        <authorList>
            <person name="Ribeiro G.M."/>
            <person name="Porfirio-Sousa A.L."/>
            <person name="Maurer-Alcala X.X."/>
            <person name="Katz L.A."/>
            <person name="Lahr D.J.G."/>
        </authorList>
    </citation>
    <scope>NUCLEOTIDE SEQUENCE</scope>
</reference>
<sequence>MCGDSAGGNLVLTTAYKAIEENIRVPDALLLAYPAVDLTKDTITPSRVMYINDVLVPYHALLLCHDSYFAVETHSKTKYHLCSPLYAPDQLLLKLPSLITIMTAGLDPLADDGLKLVRRLENLGKKVEHFHYRGVPHGFLNFGQVISMASDAKNKACEVLQEMIRKLEEN</sequence>
<organism evidence="2">
    <name type="scientific">Arcella intermedia</name>
    <dbReference type="NCBI Taxonomy" id="1963864"/>
    <lineage>
        <taxon>Eukaryota</taxon>
        <taxon>Amoebozoa</taxon>
        <taxon>Tubulinea</taxon>
        <taxon>Elardia</taxon>
        <taxon>Arcellinida</taxon>
        <taxon>Sphaerothecina</taxon>
        <taxon>Arcellidae</taxon>
        <taxon>Arcella</taxon>
    </lineage>
</organism>
<proteinExistence type="predicted"/>
<dbReference type="GO" id="GO:0004806">
    <property type="term" value="F:triacylglycerol lipase activity"/>
    <property type="evidence" value="ECO:0007669"/>
    <property type="project" value="TreeGrafter"/>
</dbReference>
<dbReference type="EMBL" id="GIBP01008077">
    <property type="protein sequence ID" value="NDV37046.1"/>
    <property type="molecule type" value="Transcribed_RNA"/>
</dbReference>
<dbReference type="Pfam" id="PF07859">
    <property type="entry name" value="Abhydrolase_3"/>
    <property type="match status" value="1"/>
</dbReference>
<feature type="domain" description="Alpha/beta hydrolase fold-3" evidence="1">
    <location>
        <begin position="1"/>
        <end position="140"/>
    </location>
</feature>
<dbReference type="GO" id="GO:0019433">
    <property type="term" value="P:triglyceride catabolic process"/>
    <property type="evidence" value="ECO:0007669"/>
    <property type="project" value="TreeGrafter"/>
</dbReference>
<dbReference type="InterPro" id="IPR013094">
    <property type="entry name" value="AB_hydrolase_3"/>
</dbReference>
<protein>
    <recommendedName>
        <fullName evidence="1">Alpha/beta hydrolase fold-3 domain-containing protein</fullName>
    </recommendedName>
</protein>
<name>A0A6B2LIY1_9EUKA</name>
<dbReference type="GO" id="GO:0005829">
    <property type="term" value="C:cytosol"/>
    <property type="evidence" value="ECO:0007669"/>
    <property type="project" value="TreeGrafter"/>
</dbReference>
<evidence type="ECO:0000313" key="2">
    <source>
        <dbReference type="EMBL" id="NDV37046.1"/>
    </source>
</evidence>
<evidence type="ECO:0000259" key="1">
    <source>
        <dbReference type="Pfam" id="PF07859"/>
    </source>
</evidence>
<accession>A0A6B2LIY1</accession>
<dbReference type="InterPro" id="IPR029058">
    <property type="entry name" value="AB_hydrolase_fold"/>
</dbReference>
<dbReference type="SUPFAM" id="SSF53474">
    <property type="entry name" value="alpha/beta-Hydrolases"/>
    <property type="match status" value="1"/>
</dbReference>
<dbReference type="PANTHER" id="PTHR23025">
    <property type="entry name" value="TRIACYLGLYCEROL LIPASE"/>
    <property type="match status" value="1"/>
</dbReference>
<dbReference type="GO" id="GO:0004771">
    <property type="term" value="F:sterol ester esterase activity"/>
    <property type="evidence" value="ECO:0007669"/>
    <property type="project" value="TreeGrafter"/>
</dbReference>